<dbReference type="eggNOG" id="COG0513">
    <property type="taxonomic scope" value="Bacteria"/>
</dbReference>
<gene>
    <name evidence="2" type="ORF">HMPREF9180_1123</name>
</gene>
<dbReference type="HOGENOM" id="CLU_3141295_0_0_9"/>
<comment type="caution">
    <text evidence="2">The sequence shown here is derived from an EMBL/GenBank/DDBJ whole genome shotgun (WGS) entry which is preliminary data.</text>
</comment>
<reference evidence="2 3" key="1">
    <citation type="submission" date="2010-12" db="EMBL/GenBank/DDBJ databases">
        <authorList>
            <person name="Muzny D."/>
            <person name="Qin X."/>
            <person name="Deng J."/>
            <person name="Jiang H."/>
            <person name="Liu Y."/>
            <person name="Qu J."/>
            <person name="Song X.-Z."/>
            <person name="Zhang L."/>
            <person name="Thornton R."/>
            <person name="Coyle M."/>
            <person name="Francisco L."/>
            <person name="Jackson L."/>
            <person name="Javaid M."/>
            <person name="Korchina V."/>
            <person name="Kovar C."/>
            <person name="Mata R."/>
            <person name="Mathew T."/>
            <person name="Ngo R."/>
            <person name="Nguyen L."/>
            <person name="Nguyen N."/>
            <person name="Okwuonu G."/>
            <person name="Ongeri F."/>
            <person name="Pham C."/>
            <person name="Simmons D."/>
            <person name="Wilczek-Boney K."/>
            <person name="Hale W."/>
            <person name="Jakkamsetti A."/>
            <person name="Pham P."/>
            <person name="Ruth R."/>
            <person name="San Lucas F."/>
            <person name="Warren J."/>
            <person name="Zhang J."/>
            <person name="Zhao Z."/>
            <person name="Zhou C."/>
            <person name="Zhu D."/>
            <person name="Lee S."/>
            <person name="Bess C."/>
            <person name="Blankenburg K."/>
            <person name="Forbes L."/>
            <person name="Fu Q."/>
            <person name="Gubbala S."/>
            <person name="Hirani K."/>
            <person name="Jayaseelan J.C."/>
            <person name="Lara F."/>
            <person name="Munidasa M."/>
            <person name="Palculict T."/>
            <person name="Patil S."/>
            <person name="Pu L.-L."/>
            <person name="Saada N."/>
            <person name="Tang L."/>
            <person name="Weissenberger G."/>
            <person name="Zhu Y."/>
            <person name="Hemphill L."/>
            <person name="Shang Y."/>
            <person name="Youmans B."/>
            <person name="Ayvaz T."/>
            <person name="Ross M."/>
            <person name="Santibanez J."/>
            <person name="Aqrawi P."/>
            <person name="Gross S."/>
            <person name="Joshi V."/>
            <person name="Fowler G."/>
            <person name="Nazareth L."/>
            <person name="Reid J."/>
            <person name="Worley K."/>
            <person name="Petrosino J."/>
            <person name="Highlander S."/>
            <person name="Gibbs R."/>
        </authorList>
    </citation>
    <scope>NUCLEOTIDE SEQUENCE [LARGE SCALE GENOMIC DNA]</scope>
    <source>
        <strain evidence="2 3">ATCC 700780</strain>
    </source>
</reference>
<keyword evidence="3" id="KW-1185">Reference proteome</keyword>
<proteinExistence type="predicted"/>
<dbReference type="AlphaFoldDB" id="E8KCB8"/>
<sequence length="49" mass="6029">MAWLKRKEKIKPGYKKKIQWAVDEKRRKTKRAESRARGRAERKAKRQTF</sequence>
<dbReference type="STRING" id="888746.HMPREF9180_1123"/>
<dbReference type="Proteomes" id="UP000010304">
    <property type="component" value="Unassembled WGS sequence"/>
</dbReference>
<name>E8KCB8_9STRE</name>
<feature type="region of interest" description="Disordered" evidence="1">
    <location>
        <begin position="21"/>
        <end position="49"/>
    </location>
</feature>
<evidence type="ECO:0000313" key="2">
    <source>
        <dbReference type="EMBL" id="EFX40207.1"/>
    </source>
</evidence>
<evidence type="ECO:0000313" key="3">
    <source>
        <dbReference type="Proteomes" id="UP000010304"/>
    </source>
</evidence>
<accession>E8KCB8</accession>
<dbReference type="EMBL" id="AEVF01000012">
    <property type="protein sequence ID" value="EFX40207.1"/>
    <property type="molecule type" value="Genomic_DNA"/>
</dbReference>
<feature type="compositionally biased region" description="Basic and acidic residues" evidence="1">
    <location>
        <begin position="22"/>
        <end position="41"/>
    </location>
</feature>
<organism evidence="2 3">
    <name type="scientific">Streptococcus peroris ATCC 700780</name>
    <dbReference type="NCBI Taxonomy" id="888746"/>
    <lineage>
        <taxon>Bacteria</taxon>
        <taxon>Bacillati</taxon>
        <taxon>Bacillota</taxon>
        <taxon>Bacilli</taxon>
        <taxon>Lactobacillales</taxon>
        <taxon>Streptococcaceae</taxon>
        <taxon>Streptococcus</taxon>
    </lineage>
</organism>
<evidence type="ECO:0000256" key="1">
    <source>
        <dbReference type="SAM" id="MobiDB-lite"/>
    </source>
</evidence>
<protein>
    <submittedName>
        <fullName evidence="2">Uncharacterized protein</fullName>
    </submittedName>
</protein>